<evidence type="ECO:0000313" key="11">
    <source>
        <dbReference type="Proteomes" id="UP000194857"/>
    </source>
</evidence>
<evidence type="ECO:0000259" key="9">
    <source>
        <dbReference type="PROSITE" id="PS51755"/>
    </source>
</evidence>
<dbReference type="GO" id="GO:0032993">
    <property type="term" value="C:protein-DNA complex"/>
    <property type="evidence" value="ECO:0007669"/>
    <property type="project" value="TreeGrafter"/>
</dbReference>
<dbReference type="RefSeq" id="WP_081672164.1">
    <property type="nucleotide sequence ID" value="NZ_JAVQRF010000031.1"/>
</dbReference>
<dbReference type="SUPFAM" id="SSF52172">
    <property type="entry name" value="CheY-like"/>
    <property type="match status" value="1"/>
</dbReference>
<organism evidence="10 11">
    <name type="scientific">Pseudomonas aeruginosa</name>
    <dbReference type="NCBI Taxonomy" id="287"/>
    <lineage>
        <taxon>Bacteria</taxon>
        <taxon>Pseudomonadati</taxon>
        <taxon>Pseudomonadota</taxon>
        <taxon>Gammaproteobacteria</taxon>
        <taxon>Pseudomonadales</taxon>
        <taxon>Pseudomonadaceae</taxon>
        <taxon>Pseudomonas</taxon>
    </lineage>
</organism>
<dbReference type="Pfam" id="PF00486">
    <property type="entry name" value="Trans_reg_C"/>
    <property type="match status" value="1"/>
</dbReference>
<dbReference type="SMART" id="SM00862">
    <property type="entry name" value="Trans_reg_C"/>
    <property type="match status" value="1"/>
</dbReference>
<evidence type="ECO:0000256" key="7">
    <source>
        <dbReference type="PROSITE-ProRule" id="PRU01091"/>
    </source>
</evidence>
<feature type="domain" description="Response regulatory" evidence="8">
    <location>
        <begin position="11"/>
        <end position="126"/>
    </location>
</feature>
<dbReference type="Gene3D" id="1.10.10.10">
    <property type="entry name" value="Winged helix-like DNA-binding domain superfamily/Winged helix DNA-binding domain"/>
    <property type="match status" value="1"/>
</dbReference>
<dbReference type="InterPro" id="IPR039420">
    <property type="entry name" value="WalR-like"/>
</dbReference>
<evidence type="ECO:0008006" key="12">
    <source>
        <dbReference type="Google" id="ProtNLM"/>
    </source>
</evidence>
<evidence type="ECO:0000256" key="4">
    <source>
        <dbReference type="ARBA" id="ARBA00023125"/>
    </source>
</evidence>
<gene>
    <name evidence="10" type="ORF">CAZ10_08765</name>
</gene>
<evidence type="ECO:0000256" key="2">
    <source>
        <dbReference type="ARBA" id="ARBA00023012"/>
    </source>
</evidence>
<comment type="caution">
    <text evidence="6">Lacks conserved residue(s) required for the propagation of feature annotation.</text>
</comment>
<feature type="domain" description="OmpR/PhoB-type" evidence="9">
    <location>
        <begin position="132"/>
        <end position="232"/>
    </location>
</feature>
<accession>A0A241XR04</accession>
<protein>
    <recommendedName>
        <fullName evidence="12">Response regulator transcription factor</fullName>
    </recommendedName>
</protein>
<keyword evidence="3" id="KW-0805">Transcription regulation</keyword>
<keyword evidence="4 7" id="KW-0238">DNA-binding</keyword>
<dbReference type="GO" id="GO:0000976">
    <property type="term" value="F:transcription cis-regulatory region binding"/>
    <property type="evidence" value="ECO:0007669"/>
    <property type="project" value="TreeGrafter"/>
</dbReference>
<evidence type="ECO:0000259" key="8">
    <source>
        <dbReference type="PROSITE" id="PS50110"/>
    </source>
</evidence>
<dbReference type="PANTHER" id="PTHR48111:SF71">
    <property type="entry name" value="TRANSCRIPTIONAL REGULATORY PROTEIN PHOP"/>
    <property type="match status" value="1"/>
</dbReference>
<evidence type="ECO:0000256" key="5">
    <source>
        <dbReference type="ARBA" id="ARBA00023163"/>
    </source>
</evidence>
<dbReference type="Pfam" id="PF00072">
    <property type="entry name" value="Response_reg"/>
    <property type="match status" value="1"/>
</dbReference>
<dbReference type="InterPro" id="IPR011006">
    <property type="entry name" value="CheY-like_superfamily"/>
</dbReference>
<dbReference type="GO" id="GO:0006355">
    <property type="term" value="P:regulation of DNA-templated transcription"/>
    <property type="evidence" value="ECO:0007669"/>
    <property type="project" value="InterPro"/>
</dbReference>
<dbReference type="InterPro" id="IPR001867">
    <property type="entry name" value="OmpR/PhoB-type_DNA-bd"/>
</dbReference>
<dbReference type="PROSITE" id="PS51755">
    <property type="entry name" value="OMPR_PHOB"/>
    <property type="match status" value="1"/>
</dbReference>
<dbReference type="GO" id="GO:0005829">
    <property type="term" value="C:cytosol"/>
    <property type="evidence" value="ECO:0007669"/>
    <property type="project" value="TreeGrafter"/>
</dbReference>
<evidence type="ECO:0000313" key="10">
    <source>
        <dbReference type="EMBL" id="OTI62932.1"/>
    </source>
</evidence>
<dbReference type="InterPro" id="IPR016032">
    <property type="entry name" value="Sig_transdc_resp-reg_C-effctor"/>
</dbReference>
<dbReference type="EMBL" id="NFFZ01000004">
    <property type="protein sequence ID" value="OTI62932.1"/>
    <property type="molecule type" value="Genomic_DNA"/>
</dbReference>
<keyword evidence="5" id="KW-0804">Transcription</keyword>
<dbReference type="PANTHER" id="PTHR48111">
    <property type="entry name" value="REGULATOR OF RPOS"/>
    <property type="match status" value="1"/>
</dbReference>
<dbReference type="CDD" id="cd00383">
    <property type="entry name" value="trans_reg_C"/>
    <property type="match status" value="1"/>
</dbReference>
<feature type="DNA-binding region" description="OmpR/PhoB-type" evidence="7">
    <location>
        <begin position="132"/>
        <end position="232"/>
    </location>
</feature>
<dbReference type="SUPFAM" id="SSF46894">
    <property type="entry name" value="C-terminal effector domain of the bipartite response regulators"/>
    <property type="match status" value="1"/>
</dbReference>
<name>A0A241XR04_PSEAI</name>
<dbReference type="AlphaFoldDB" id="A0A241XR04"/>
<evidence type="ECO:0000256" key="6">
    <source>
        <dbReference type="PROSITE-ProRule" id="PRU00169"/>
    </source>
</evidence>
<comment type="caution">
    <text evidence="10">The sequence shown here is derived from an EMBL/GenBank/DDBJ whole genome shotgun (WGS) entry which is preliminary data.</text>
</comment>
<dbReference type="Gene3D" id="3.40.50.2300">
    <property type="match status" value="1"/>
</dbReference>
<dbReference type="InterPro" id="IPR001789">
    <property type="entry name" value="Sig_transdc_resp-reg_receiver"/>
</dbReference>
<keyword evidence="1" id="KW-0597">Phosphoprotein</keyword>
<dbReference type="SMART" id="SM00448">
    <property type="entry name" value="REC"/>
    <property type="match status" value="1"/>
</dbReference>
<sequence>MTAIAKLISIKILVAHDHPALRSHIRTCLEKFGYEVTETESCKQATIVMNTSKFSAMVFNGDAPDFLSEAPLIIRCSTINKDTPCIILAQANSLIINNKTFNPKIDDYLLKPFKIEVIAKRIAAIIKPKNLGSITSIGSMTLCDKKGTLTIGGSTSRLPKRQHQILFTLAKHAPRVVHQDLIIAALDAQKECKSSDDTTIKSTIYRLRKSLRDAGSDVRIKNVRGCGYRVQIPECEPSD</sequence>
<dbReference type="Proteomes" id="UP000194857">
    <property type="component" value="Unassembled WGS sequence"/>
</dbReference>
<evidence type="ECO:0000256" key="3">
    <source>
        <dbReference type="ARBA" id="ARBA00023015"/>
    </source>
</evidence>
<keyword evidence="2" id="KW-0902">Two-component regulatory system</keyword>
<dbReference type="PROSITE" id="PS50110">
    <property type="entry name" value="RESPONSE_REGULATORY"/>
    <property type="match status" value="1"/>
</dbReference>
<evidence type="ECO:0000256" key="1">
    <source>
        <dbReference type="ARBA" id="ARBA00022553"/>
    </source>
</evidence>
<proteinExistence type="predicted"/>
<reference evidence="10 11" key="1">
    <citation type="submission" date="2017-05" db="EMBL/GenBank/DDBJ databases">
        <authorList>
            <person name="Song R."/>
            <person name="Chenine A.L."/>
            <person name="Ruprecht R.M."/>
        </authorList>
    </citation>
    <scope>NUCLEOTIDE SEQUENCE [LARGE SCALE GENOMIC DNA]</scope>
    <source>
        <strain evidence="10 11">S567_C10_BS</strain>
    </source>
</reference>
<dbReference type="InterPro" id="IPR036388">
    <property type="entry name" value="WH-like_DNA-bd_sf"/>
</dbReference>
<dbReference type="GO" id="GO:0000156">
    <property type="term" value="F:phosphorelay response regulator activity"/>
    <property type="evidence" value="ECO:0007669"/>
    <property type="project" value="TreeGrafter"/>
</dbReference>